<organism evidence="2 3">
    <name type="scientific">Amazona aestiva</name>
    <name type="common">Blue-fronted Amazon parrot</name>
    <dbReference type="NCBI Taxonomy" id="12930"/>
    <lineage>
        <taxon>Eukaryota</taxon>
        <taxon>Metazoa</taxon>
        <taxon>Chordata</taxon>
        <taxon>Craniata</taxon>
        <taxon>Vertebrata</taxon>
        <taxon>Euteleostomi</taxon>
        <taxon>Archelosauria</taxon>
        <taxon>Archosauria</taxon>
        <taxon>Dinosauria</taxon>
        <taxon>Saurischia</taxon>
        <taxon>Theropoda</taxon>
        <taxon>Coelurosauria</taxon>
        <taxon>Aves</taxon>
        <taxon>Neognathae</taxon>
        <taxon>Neoaves</taxon>
        <taxon>Telluraves</taxon>
        <taxon>Australaves</taxon>
        <taxon>Psittaciformes</taxon>
        <taxon>Psittacidae</taxon>
        <taxon>Amazona</taxon>
    </lineage>
</organism>
<sequence>MRFPPKVERARLHSPTRTSSPRRKTRPREELSHRSEGPRSPGRGTGGPSVLPPPHRPRPRLTGDAQHGPLGGVQHGAALDLPLGPLMFGQVPGQRVSRRRRHRPRPLAVVLLVGEIGGGRHGASVGRVAGALHGETDRQTWCVGNSSGQGASG</sequence>
<evidence type="ECO:0000313" key="2">
    <source>
        <dbReference type="EMBL" id="KQL60142.1"/>
    </source>
</evidence>
<dbReference type="AlphaFoldDB" id="A0A0Q3U2K8"/>
<protein>
    <submittedName>
        <fullName evidence="2">Uncharacterized protein</fullName>
    </submittedName>
</protein>
<dbReference type="EMBL" id="LMAW01000192">
    <property type="protein sequence ID" value="KQL60142.1"/>
    <property type="molecule type" value="Genomic_DNA"/>
</dbReference>
<feature type="region of interest" description="Disordered" evidence="1">
    <location>
        <begin position="1"/>
        <end position="85"/>
    </location>
</feature>
<reference evidence="2 3" key="1">
    <citation type="submission" date="2015-10" db="EMBL/GenBank/DDBJ databases">
        <authorList>
            <person name="Gilbert D.G."/>
        </authorList>
    </citation>
    <scope>NUCLEOTIDE SEQUENCE [LARGE SCALE GENOMIC DNA]</scope>
    <source>
        <strain evidence="2">FVVF132</strain>
    </source>
</reference>
<dbReference type="Proteomes" id="UP000051836">
    <property type="component" value="Unassembled WGS sequence"/>
</dbReference>
<evidence type="ECO:0000256" key="1">
    <source>
        <dbReference type="SAM" id="MobiDB-lite"/>
    </source>
</evidence>
<keyword evidence="3" id="KW-1185">Reference proteome</keyword>
<name>A0A0Q3U2K8_AMAAE</name>
<accession>A0A0Q3U2K8</accession>
<proteinExistence type="predicted"/>
<evidence type="ECO:0000313" key="3">
    <source>
        <dbReference type="Proteomes" id="UP000051836"/>
    </source>
</evidence>
<comment type="caution">
    <text evidence="2">The sequence shown here is derived from an EMBL/GenBank/DDBJ whole genome shotgun (WGS) entry which is preliminary data.</text>
</comment>
<gene>
    <name evidence="2" type="ORF">AAES_11261</name>
</gene>
<feature type="compositionally biased region" description="Basic and acidic residues" evidence="1">
    <location>
        <begin position="1"/>
        <end position="11"/>
    </location>
</feature>
<feature type="compositionally biased region" description="Basic and acidic residues" evidence="1">
    <location>
        <begin position="27"/>
        <end position="37"/>
    </location>
</feature>